<dbReference type="EMBL" id="LEOY01000017">
    <property type="protein sequence ID" value="RBR28109.1"/>
    <property type="molecule type" value="Genomic_DNA"/>
</dbReference>
<dbReference type="Pfam" id="PF00359">
    <property type="entry name" value="PTS_EIIA_2"/>
    <property type="match status" value="1"/>
</dbReference>
<dbReference type="Gene3D" id="3.40.930.10">
    <property type="entry name" value="Mannitol-specific EII, Chain A"/>
    <property type="match status" value="1"/>
</dbReference>
<evidence type="ECO:0000313" key="7">
    <source>
        <dbReference type="EMBL" id="MDZ5598592.1"/>
    </source>
</evidence>
<reference evidence="7" key="2">
    <citation type="submission" date="2023-12" db="EMBL/GenBank/DDBJ databases">
        <title>Molecular genomic analyses of Enterococcus cecorum from sepsis oubreaks in broilers.</title>
        <authorList>
            <person name="Rhoads D."/>
            <person name="Alrubaye A."/>
        </authorList>
    </citation>
    <scope>NUCLEOTIDE SEQUENCE</scope>
    <source>
        <strain evidence="7">1755</strain>
    </source>
</reference>
<evidence type="ECO:0000256" key="4">
    <source>
        <dbReference type="ARBA" id="ARBA00022679"/>
    </source>
</evidence>
<dbReference type="AlphaFoldDB" id="A0A366SEA6"/>
<gene>
    <name evidence="8" type="ORF">EB18_01903</name>
    <name evidence="7" type="ORF">U1294_10205</name>
</gene>
<dbReference type="EMBL" id="JAXOGL010000019">
    <property type="protein sequence ID" value="MDZ5598592.1"/>
    <property type="molecule type" value="Genomic_DNA"/>
</dbReference>
<dbReference type="RefSeq" id="WP_204644782.1">
    <property type="nucleotide sequence ID" value="NZ_AP035890.1"/>
</dbReference>
<keyword evidence="1" id="KW-0813">Transport</keyword>
<dbReference type="PANTHER" id="PTHR47738:SF1">
    <property type="entry name" value="NITROGEN REGULATORY PROTEIN"/>
    <property type="match status" value="1"/>
</dbReference>
<dbReference type="EC" id="2.7.1.202" evidence="7"/>
<name>A0A366SEA6_9ENTE</name>
<dbReference type="Proteomes" id="UP001290582">
    <property type="component" value="Unassembled WGS sequence"/>
</dbReference>
<dbReference type="CDD" id="cd00211">
    <property type="entry name" value="PTS_IIA_fru"/>
    <property type="match status" value="1"/>
</dbReference>
<keyword evidence="4 7" id="KW-0808">Transferase</keyword>
<dbReference type="SUPFAM" id="SSF55804">
    <property type="entry name" value="Phoshotransferase/anion transport protein"/>
    <property type="match status" value="1"/>
</dbReference>
<evidence type="ECO:0000256" key="1">
    <source>
        <dbReference type="ARBA" id="ARBA00022448"/>
    </source>
</evidence>
<keyword evidence="3" id="KW-0762">Sugar transport</keyword>
<organism evidence="8 9">
    <name type="scientific">Enterococcus cecorum</name>
    <dbReference type="NCBI Taxonomy" id="44008"/>
    <lineage>
        <taxon>Bacteria</taxon>
        <taxon>Bacillati</taxon>
        <taxon>Bacillota</taxon>
        <taxon>Bacilli</taxon>
        <taxon>Lactobacillales</taxon>
        <taxon>Enterococcaceae</taxon>
        <taxon>Enterococcus</taxon>
    </lineage>
</organism>
<dbReference type="InterPro" id="IPR002178">
    <property type="entry name" value="PTS_EIIA_type-2_dom"/>
</dbReference>
<keyword evidence="2" id="KW-0597">Phosphoprotein</keyword>
<dbReference type="NCBIfam" id="TIGR00848">
    <property type="entry name" value="fruA"/>
    <property type="match status" value="1"/>
</dbReference>
<feature type="domain" description="PTS EIIA type-2" evidence="6">
    <location>
        <begin position="1"/>
        <end position="146"/>
    </location>
</feature>
<comment type="caution">
    <text evidence="8">The sequence shown here is derived from an EMBL/GenBank/DDBJ whole genome shotgun (WGS) entry which is preliminary data.</text>
</comment>
<evidence type="ECO:0000313" key="8">
    <source>
        <dbReference type="EMBL" id="RBR28109.1"/>
    </source>
</evidence>
<reference evidence="8 9" key="1">
    <citation type="submission" date="2015-06" db="EMBL/GenBank/DDBJ databases">
        <title>The Genome Sequence of Enterococcus cecorum 170AEA1.</title>
        <authorList>
            <consortium name="The Broad Institute Genomics Platform"/>
            <consortium name="The Broad Institute Genome Sequencing Center for Infectious Disease"/>
            <person name="Earl A.M."/>
            <person name="Van Tyne D."/>
            <person name="Lebreton F."/>
            <person name="Saavedra J.T."/>
            <person name="Gilmore M.S."/>
            <person name="Manson McGuire A."/>
            <person name="Clock S."/>
            <person name="Crupain M."/>
            <person name="Rangan U."/>
            <person name="Young S."/>
            <person name="Abouelleil A."/>
            <person name="Cao P."/>
            <person name="Chapman S.B."/>
            <person name="Griggs A."/>
            <person name="Priest M."/>
            <person name="Shea T."/>
            <person name="Wortman J."/>
            <person name="Nusbaum C."/>
            <person name="Birren B."/>
        </authorList>
    </citation>
    <scope>NUCLEOTIDE SEQUENCE [LARGE SCALE GENOMIC DNA]</scope>
    <source>
        <strain evidence="8 9">170AEA1</strain>
    </source>
</reference>
<dbReference type="Proteomes" id="UP000252800">
    <property type="component" value="Unassembled WGS sequence"/>
</dbReference>
<dbReference type="GO" id="GO:0030295">
    <property type="term" value="F:protein kinase activator activity"/>
    <property type="evidence" value="ECO:0007669"/>
    <property type="project" value="TreeGrafter"/>
</dbReference>
<dbReference type="InterPro" id="IPR016152">
    <property type="entry name" value="PTrfase/Anion_transptr"/>
</dbReference>
<dbReference type="GO" id="GO:0008982">
    <property type="term" value="F:protein-N(PI)-phosphohistidine-sugar phosphotransferase activity"/>
    <property type="evidence" value="ECO:0007669"/>
    <property type="project" value="InterPro"/>
</dbReference>
<evidence type="ECO:0000256" key="2">
    <source>
        <dbReference type="ARBA" id="ARBA00022553"/>
    </source>
</evidence>
<dbReference type="PROSITE" id="PS51094">
    <property type="entry name" value="PTS_EIIA_TYPE_2"/>
    <property type="match status" value="1"/>
</dbReference>
<dbReference type="InterPro" id="IPR051541">
    <property type="entry name" value="PTS_SugarTrans_NitroReg"/>
</dbReference>
<sequence length="152" mass="17470">MKFSEDNIITCDKKTKDEMLKAISHYAKQLSFTDNEEQLYQDFLTRESEGVTGLQDGFAIPHAKSEAVKQSTVLFVRNQHRILDWETFDNKGVESVFALLVPKEESGSTHIEMLSKLATALMDEDFIQKIKSTNDRNILFQTIYQEMNGVKQ</sequence>
<proteinExistence type="predicted"/>
<evidence type="ECO:0000256" key="3">
    <source>
        <dbReference type="ARBA" id="ARBA00022597"/>
    </source>
</evidence>
<accession>A0A366SEA6</accession>
<dbReference type="InterPro" id="IPR004715">
    <property type="entry name" value="PTS_IIA_fruc"/>
</dbReference>
<dbReference type="PANTHER" id="PTHR47738">
    <property type="entry name" value="PTS SYSTEM FRUCTOSE-LIKE EIIA COMPONENT-RELATED"/>
    <property type="match status" value="1"/>
</dbReference>
<evidence type="ECO:0000259" key="6">
    <source>
        <dbReference type="PROSITE" id="PS51094"/>
    </source>
</evidence>
<dbReference type="GO" id="GO:0009401">
    <property type="term" value="P:phosphoenolpyruvate-dependent sugar phosphotransferase system"/>
    <property type="evidence" value="ECO:0007669"/>
    <property type="project" value="UniProtKB-KW"/>
</dbReference>
<keyword evidence="5" id="KW-0598">Phosphotransferase system</keyword>
<protein>
    <submittedName>
        <fullName evidence="7">Fructose PTS transporter subunit IIA</fullName>
        <ecNumber evidence="7">2.7.1.202</ecNumber>
    </submittedName>
</protein>
<evidence type="ECO:0000256" key="5">
    <source>
        <dbReference type="ARBA" id="ARBA00022683"/>
    </source>
</evidence>
<evidence type="ECO:0000313" key="9">
    <source>
        <dbReference type="Proteomes" id="UP000252800"/>
    </source>
</evidence>
<dbReference type="GO" id="GO:0016020">
    <property type="term" value="C:membrane"/>
    <property type="evidence" value="ECO:0007669"/>
    <property type="project" value="InterPro"/>
</dbReference>